<name>A0A0L6USW0_9BASI</name>
<dbReference type="VEuPathDB" id="FungiDB:VP01_3896g1"/>
<gene>
    <name evidence="2" type="ORF">VP01_3896g1</name>
</gene>
<dbReference type="AlphaFoldDB" id="A0A0L6USW0"/>
<sequence>MDFSKKKKATQTWEISFPFSNTNTRNNTLQPGAPPLNFTHNTIFLPSKAFLNPASKNFSIQYISKTNLRILNKMSQLNWPLPNDAWDLIHSFSGLINLGKTSLQLSSFIPFQLWIIPNISAKISLFNLPIKIQISQMGHNKLGRCIVLDGERDMKAPLQLTQRIAEKFAKDPEGYSHKQTNALNAPGLKPTFKEDPNCFTYHLSFIIPKFPKLPHKDNDASPFKFVIFTSIEQTTGNWVDDKFELQGGEFIFPDDSCGINFSGFNSITGYAWKDTEYSHLTLPSHNPSKCLHNFMRLSCQLPKKTQATLEKIKNNFY</sequence>
<comment type="caution">
    <text evidence="2">The sequence shown here is derived from an EMBL/GenBank/DDBJ whole genome shotgun (WGS) entry which is preliminary data.</text>
</comment>
<reference evidence="2 3" key="1">
    <citation type="submission" date="2015-08" db="EMBL/GenBank/DDBJ databases">
        <title>Next Generation Sequencing and Analysis of the Genome of Puccinia sorghi L Schw, the Causal Agent of Maize Common Rust.</title>
        <authorList>
            <person name="Rochi L."/>
            <person name="Burguener G."/>
            <person name="Darino M."/>
            <person name="Turjanski A."/>
            <person name="Kreff E."/>
            <person name="Dieguez M.J."/>
            <person name="Sacco F."/>
        </authorList>
    </citation>
    <scope>NUCLEOTIDE SEQUENCE [LARGE SCALE GENOMIC DNA]</scope>
    <source>
        <strain evidence="2 3">RO10H11247</strain>
    </source>
</reference>
<dbReference type="EMBL" id="LAVV01008941">
    <property type="protein sequence ID" value="KNZ51589.1"/>
    <property type="molecule type" value="Genomic_DNA"/>
</dbReference>
<dbReference type="Proteomes" id="UP000037035">
    <property type="component" value="Unassembled WGS sequence"/>
</dbReference>
<dbReference type="InterPro" id="IPR046798">
    <property type="entry name" value="2OG-FeII_Oxy_6"/>
</dbReference>
<evidence type="ECO:0000313" key="2">
    <source>
        <dbReference type="EMBL" id="KNZ51589.1"/>
    </source>
</evidence>
<dbReference type="OrthoDB" id="2496844at2759"/>
<dbReference type="STRING" id="27349.A0A0L6USW0"/>
<accession>A0A0L6USW0</accession>
<organism evidence="2 3">
    <name type="scientific">Puccinia sorghi</name>
    <dbReference type="NCBI Taxonomy" id="27349"/>
    <lineage>
        <taxon>Eukaryota</taxon>
        <taxon>Fungi</taxon>
        <taxon>Dikarya</taxon>
        <taxon>Basidiomycota</taxon>
        <taxon>Pucciniomycotina</taxon>
        <taxon>Pucciniomycetes</taxon>
        <taxon>Pucciniales</taxon>
        <taxon>Pucciniaceae</taxon>
        <taxon>Puccinia</taxon>
    </lineage>
</organism>
<keyword evidence="3" id="KW-1185">Reference proteome</keyword>
<dbReference type="Pfam" id="PF20515">
    <property type="entry name" value="2OG-FeII_Oxy_6"/>
    <property type="match status" value="1"/>
</dbReference>
<proteinExistence type="predicted"/>
<evidence type="ECO:0000259" key="1">
    <source>
        <dbReference type="Pfam" id="PF20515"/>
    </source>
</evidence>
<feature type="domain" description="Tet-like 2OG-Fe(II) oxygenase" evidence="1">
    <location>
        <begin position="178"/>
        <end position="284"/>
    </location>
</feature>
<protein>
    <recommendedName>
        <fullName evidence="1">Tet-like 2OG-Fe(II) oxygenase domain-containing protein</fullName>
    </recommendedName>
</protein>
<evidence type="ECO:0000313" key="3">
    <source>
        <dbReference type="Proteomes" id="UP000037035"/>
    </source>
</evidence>